<evidence type="ECO:0000313" key="2">
    <source>
        <dbReference type="Proteomes" id="UP001231124"/>
    </source>
</evidence>
<reference evidence="1 2" key="1">
    <citation type="submission" date="2023-07" db="EMBL/GenBank/DDBJ databases">
        <title>Genomic Encyclopedia of Type Strains, Phase IV (KMG-IV): sequencing the most valuable type-strain genomes for metagenomic binning, comparative biology and taxonomic classification.</title>
        <authorList>
            <person name="Goeker M."/>
        </authorList>
    </citation>
    <scope>NUCLEOTIDE SEQUENCE [LARGE SCALE GENOMIC DNA]</scope>
    <source>
        <strain evidence="1 2">DSM 19013</strain>
    </source>
</reference>
<sequence length="36" mass="3852">MHWTAVVLAAYAAGFLEFWRLCDAAPAAKDEAVDAA</sequence>
<comment type="caution">
    <text evidence="1">The sequence shown here is derived from an EMBL/GenBank/DDBJ whole genome shotgun (WGS) entry which is preliminary data.</text>
</comment>
<protein>
    <submittedName>
        <fullName evidence="1">Uncharacterized protein</fullName>
    </submittedName>
</protein>
<gene>
    <name evidence="1" type="ORF">QO012_004396</name>
</gene>
<dbReference type="Proteomes" id="UP001231124">
    <property type="component" value="Unassembled WGS sequence"/>
</dbReference>
<organism evidence="1 2">
    <name type="scientific">Methylobacterium aerolatum</name>
    <dbReference type="NCBI Taxonomy" id="418708"/>
    <lineage>
        <taxon>Bacteria</taxon>
        <taxon>Pseudomonadati</taxon>
        <taxon>Pseudomonadota</taxon>
        <taxon>Alphaproteobacteria</taxon>
        <taxon>Hyphomicrobiales</taxon>
        <taxon>Methylobacteriaceae</taxon>
        <taxon>Methylobacterium</taxon>
    </lineage>
</organism>
<name>A0ABU0I5I1_9HYPH</name>
<accession>A0ABU0I5I1</accession>
<evidence type="ECO:0000313" key="1">
    <source>
        <dbReference type="EMBL" id="MDQ0449873.1"/>
    </source>
</evidence>
<keyword evidence="2" id="KW-1185">Reference proteome</keyword>
<dbReference type="EMBL" id="JAUSVP010000018">
    <property type="protein sequence ID" value="MDQ0449873.1"/>
    <property type="molecule type" value="Genomic_DNA"/>
</dbReference>
<proteinExistence type="predicted"/>